<comment type="caution">
    <text evidence="4">The sequence shown here is derived from an EMBL/GenBank/DDBJ whole genome shotgun (WGS) entry which is preliminary data.</text>
</comment>
<keyword evidence="1 2" id="KW-0597">Phosphoprotein</keyword>
<dbReference type="EMBL" id="BOMG01000110">
    <property type="protein sequence ID" value="GID60591.1"/>
    <property type="molecule type" value="Genomic_DNA"/>
</dbReference>
<dbReference type="SUPFAM" id="SSF52172">
    <property type="entry name" value="CheY-like"/>
    <property type="match status" value="1"/>
</dbReference>
<name>A0ABQ3XQ13_9ACTN</name>
<evidence type="ECO:0000313" key="5">
    <source>
        <dbReference type="Proteomes" id="UP000612282"/>
    </source>
</evidence>
<dbReference type="PANTHER" id="PTHR44591">
    <property type="entry name" value="STRESS RESPONSE REGULATOR PROTEIN 1"/>
    <property type="match status" value="1"/>
</dbReference>
<dbReference type="Pfam" id="PF00072">
    <property type="entry name" value="Response_reg"/>
    <property type="match status" value="1"/>
</dbReference>
<dbReference type="PROSITE" id="PS50110">
    <property type="entry name" value="RESPONSE_REGULATORY"/>
    <property type="match status" value="1"/>
</dbReference>
<reference evidence="4 5" key="1">
    <citation type="submission" date="2021-01" db="EMBL/GenBank/DDBJ databases">
        <title>Whole genome shotgun sequence of Actinoplanes couchii NBRC 106145.</title>
        <authorList>
            <person name="Komaki H."/>
            <person name="Tamura T."/>
        </authorList>
    </citation>
    <scope>NUCLEOTIDE SEQUENCE [LARGE SCALE GENOMIC DNA]</scope>
    <source>
        <strain evidence="4 5">NBRC 106145</strain>
    </source>
</reference>
<dbReference type="PANTHER" id="PTHR44591:SF3">
    <property type="entry name" value="RESPONSE REGULATORY DOMAIN-CONTAINING PROTEIN"/>
    <property type="match status" value="1"/>
</dbReference>
<feature type="modified residue" description="4-aspartylphosphate" evidence="2">
    <location>
        <position position="52"/>
    </location>
</feature>
<dbReference type="InterPro" id="IPR050595">
    <property type="entry name" value="Bact_response_regulator"/>
</dbReference>
<dbReference type="SMART" id="SM00448">
    <property type="entry name" value="REC"/>
    <property type="match status" value="1"/>
</dbReference>
<accession>A0ABQ3XQ13</accession>
<sequence>MPTVLIADDEIDHRELLTLVLHRLGYDVVTAGDGGAAMELLTAGGVDAVLADVRMPGVSGIELCRMIRNSPVLENLPVIVISADVHRHQIMTALHAGADDFLPKPFTRDQLGSRLEGLLGTRSGKAARSATAARAALLAARQALASEAKPEQPPFRRTA</sequence>
<dbReference type="RefSeq" id="WP_203807741.1">
    <property type="nucleotide sequence ID" value="NZ_BAAAQE010000014.1"/>
</dbReference>
<dbReference type="InterPro" id="IPR011006">
    <property type="entry name" value="CheY-like_superfamily"/>
</dbReference>
<feature type="domain" description="Response regulatory" evidence="3">
    <location>
        <begin position="3"/>
        <end position="119"/>
    </location>
</feature>
<keyword evidence="5" id="KW-1185">Reference proteome</keyword>
<evidence type="ECO:0000256" key="2">
    <source>
        <dbReference type="PROSITE-ProRule" id="PRU00169"/>
    </source>
</evidence>
<proteinExistence type="predicted"/>
<gene>
    <name evidence="4" type="ORF">Aco03nite_089950</name>
</gene>
<evidence type="ECO:0000256" key="1">
    <source>
        <dbReference type="ARBA" id="ARBA00022553"/>
    </source>
</evidence>
<dbReference type="InterPro" id="IPR001789">
    <property type="entry name" value="Sig_transdc_resp-reg_receiver"/>
</dbReference>
<evidence type="ECO:0000259" key="3">
    <source>
        <dbReference type="PROSITE" id="PS50110"/>
    </source>
</evidence>
<evidence type="ECO:0000313" key="4">
    <source>
        <dbReference type="EMBL" id="GID60591.1"/>
    </source>
</evidence>
<dbReference type="Proteomes" id="UP000612282">
    <property type="component" value="Unassembled WGS sequence"/>
</dbReference>
<protein>
    <recommendedName>
        <fullName evidence="3">Response regulatory domain-containing protein</fullName>
    </recommendedName>
</protein>
<dbReference type="Gene3D" id="3.40.50.2300">
    <property type="match status" value="1"/>
</dbReference>
<organism evidence="4 5">
    <name type="scientific">Actinoplanes couchii</name>
    <dbReference type="NCBI Taxonomy" id="403638"/>
    <lineage>
        <taxon>Bacteria</taxon>
        <taxon>Bacillati</taxon>
        <taxon>Actinomycetota</taxon>
        <taxon>Actinomycetes</taxon>
        <taxon>Micromonosporales</taxon>
        <taxon>Micromonosporaceae</taxon>
        <taxon>Actinoplanes</taxon>
    </lineage>
</organism>